<evidence type="ECO:0000313" key="2">
    <source>
        <dbReference type="Proteomes" id="UP000789508"/>
    </source>
</evidence>
<proteinExistence type="predicted"/>
<organism evidence="1 2">
    <name type="scientific">Ambispora leptoticha</name>
    <dbReference type="NCBI Taxonomy" id="144679"/>
    <lineage>
        <taxon>Eukaryota</taxon>
        <taxon>Fungi</taxon>
        <taxon>Fungi incertae sedis</taxon>
        <taxon>Mucoromycota</taxon>
        <taxon>Glomeromycotina</taxon>
        <taxon>Glomeromycetes</taxon>
        <taxon>Archaeosporales</taxon>
        <taxon>Ambisporaceae</taxon>
        <taxon>Ambispora</taxon>
    </lineage>
</organism>
<reference evidence="1" key="1">
    <citation type="submission" date="2021-06" db="EMBL/GenBank/DDBJ databases">
        <authorList>
            <person name="Kallberg Y."/>
            <person name="Tangrot J."/>
            <person name="Rosling A."/>
        </authorList>
    </citation>
    <scope>NUCLEOTIDE SEQUENCE</scope>
    <source>
        <strain evidence="1">FL130A</strain>
    </source>
</reference>
<evidence type="ECO:0000313" key="1">
    <source>
        <dbReference type="EMBL" id="CAG8534505.1"/>
    </source>
</evidence>
<sequence>MENGSGFYSFQQDINDGPLCIGNDPIMGRFSQFKMEKNRHKWVVRGTSS</sequence>
<dbReference type="EMBL" id="CAJVPS010001343">
    <property type="protein sequence ID" value="CAG8534505.1"/>
    <property type="molecule type" value="Genomic_DNA"/>
</dbReference>
<gene>
    <name evidence="1" type="ORF">ALEPTO_LOCUS5103</name>
</gene>
<accession>A0A9N9AM27</accession>
<dbReference type="Proteomes" id="UP000789508">
    <property type="component" value="Unassembled WGS sequence"/>
</dbReference>
<comment type="caution">
    <text evidence="1">The sequence shown here is derived from an EMBL/GenBank/DDBJ whole genome shotgun (WGS) entry which is preliminary data.</text>
</comment>
<protein>
    <submittedName>
        <fullName evidence="1">3009_t:CDS:1</fullName>
    </submittedName>
</protein>
<dbReference type="AlphaFoldDB" id="A0A9N9AM27"/>
<name>A0A9N9AM27_9GLOM</name>
<keyword evidence="2" id="KW-1185">Reference proteome</keyword>